<evidence type="ECO:0000313" key="9">
    <source>
        <dbReference type="EMBL" id="JAG74840.1"/>
    </source>
</evidence>
<dbReference type="GO" id="GO:0008049">
    <property type="term" value="P:male courtship behavior"/>
    <property type="evidence" value="ECO:0007669"/>
    <property type="project" value="TreeGrafter"/>
</dbReference>
<keyword evidence="4 8" id="KW-1133">Transmembrane helix</keyword>
<dbReference type="InterPro" id="IPR013604">
    <property type="entry name" value="7TM_chemorcpt"/>
</dbReference>
<name>A0A0C9PUK8_9HYME</name>
<dbReference type="GO" id="GO:0030425">
    <property type="term" value="C:dendrite"/>
    <property type="evidence" value="ECO:0007669"/>
    <property type="project" value="TreeGrafter"/>
</dbReference>
<dbReference type="GO" id="GO:0043025">
    <property type="term" value="C:neuronal cell body"/>
    <property type="evidence" value="ECO:0007669"/>
    <property type="project" value="TreeGrafter"/>
</dbReference>
<proteinExistence type="predicted"/>
<keyword evidence="3 8" id="KW-0812">Transmembrane</keyword>
<evidence type="ECO:0000256" key="7">
    <source>
        <dbReference type="ARBA" id="ARBA00023224"/>
    </source>
</evidence>
<dbReference type="PANTHER" id="PTHR21143">
    <property type="entry name" value="INVERTEBRATE GUSTATORY RECEPTOR"/>
    <property type="match status" value="1"/>
</dbReference>
<keyword evidence="5 8" id="KW-0472">Membrane</keyword>
<feature type="transmembrane region" description="Helical" evidence="8">
    <location>
        <begin position="37"/>
        <end position="55"/>
    </location>
</feature>
<dbReference type="GO" id="GO:0030424">
    <property type="term" value="C:axon"/>
    <property type="evidence" value="ECO:0007669"/>
    <property type="project" value="TreeGrafter"/>
</dbReference>
<evidence type="ECO:0000256" key="8">
    <source>
        <dbReference type="SAM" id="Phobius"/>
    </source>
</evidence>
<dbReference type="GO" id="GO:0050909">
    <property type="term" value="P:sensory perception of taste"/>
    <property type="evidence" value="ECO:0007669"/>
    <property type="project" value="InterPro"/>
</dbReference>
<evidence type="ECO:0000256" key="3">
    <source>
        <dbReference type="ARBA" id="ARBA00022692"/>
    </source>
</evidence>
<dbReference type="GO" id="GO:0007165">
    <property type="term" value="P:signal transduction"/>
    <property type="evidence" value="ECO:0007669"/>
    <property type="project" value="UniProtKB-KW"/>
</dbReference>
<dbReference type="AlphaFoldDB" id="A0A0C9PUK8"/>
<accession>A0A0C9PUK8</accession>
<dbReference type="Pfam" id="PF08395">
    <property type="entry name" value="7tm_7"/>
    <property type="match status" value="1"/>
</dbReference>
<feature type="transmembrane region" description="Helical" evidence="8">
    <location>
        <begin position="114"/>
        <end position="132"/>
    </location>
</feature>
<dbReference type="GO" id="GO:0005886">
    <property type="term" value="C:plasma membrane"/>
    <property type="evidence" value="ECO:0007669"/>
    <property type="project" value="UniProtKB-SubCell"/>
</dbReference>
<evidence type="ECO:0000256" key="2">
    <source>
        <dbReference type="ARBA" id="ARBA00022475"/>
    </source>
</evidence>
<evidence type="ECO:0000256" key="1">
    <source>
        <dbReference type="ARBA" id="ARBA00004651"/>
    </source>
</evidence>
<feature type="transmembrane region" description="Helical" evidence="8">
    <location>
        <begin position="6"/>
        <end position="25"/>
    </location>
</feature>
<evidence type="ECO:0000256" key="5">
    <source>
        <dbReference type="ARBA" id="ARBA00023136"/>
    </source>
</evidence>
<sequence length="143" mass="16498">MPIFFFLLAHFIDVASYFYLICMNLREGSDGTMRSGFVMFLGWLIIHIAEVLMTVEAVNSVIHQSNYTGNIFHQMITKYYPTTICDTAKVISLRIIQQPMKFSLYGLMDLNSSLLRSVFNAMATYFVIMIQLDIQNQSQKPRC</sequence>
<gene>
    <name evidence="9" type="primary">Gr28b_0</name>
    <name evidence="9" type="ORF">g.59366</name>
</gene>
<keyword evidence="2" id="KW-1003">Cell membrane</keyword>
<dbReference type="PANTHER" id="PTHR21143:SF133">
    <property type="entry name" value="GUSTATORY AND PHEROMONE RECEPTOR 32A-RELATED"/>
    <property type="match status" value="1"/>
</dbReference>
<keyword evidence="7" id="KW-0807">Transducer</keyword>
<organism evidence="9">
    <name type="scientific">Fopius arisanus</name>
    <dbReference type="NCBI Taxonomy" id="64838"/>
    <lineage>
        <taxon>Eukaryota</taxon>
        <taxon>Metazoa</taxon>
        <taxon>Ecdysozoa</taxon>
        <taxon>Arthropoda</taxon>
        <taxon>Hexapoda</taxon>
        <taxon>Insecta</taxon>
        <taxon>Pterygota</taxon>
        <taxon>Neoptera</taxon>
        <taxon>Endopterygota</taxon>
        <taxon>Hymenoptera</taxon>
        <taxon>Apocrita</taxon>
        <taxon>Ichneumonoidea</taxon>
        <taxon>Braconidae</taxon>
        <taxon>Opiinae</taxon>
        <taxon>Fopius</taxon>
    </lineage>
</organism>
<dbReference type="EMBL" id="GBYB01005073">
    <property type="protein sequence ID" value="JAG74840.1"/>
    <property type="molecule type" value="Transcribed_RNA"/>
</dbReference>
<evidence type="ECO:0000256" key="4">
    <source>
        <dbReference type="ARBA" id="ARBA00022989"/>
    </source>
</evidence>
<dbReference type="GO" id="GO:0007635">
    <property type="term" value="P:chemosensory behavior"/>
    <property type="evidence" value="ECO:0007669"/>
    <property type="project" value="TreeGrafter"/>
</dbReference>
<evidence type="ECO:0000256" key="6">
    <source>
        <dbReference type="ARBA" id="ARBA00023170"/>
    </source>
</evidence>
<keyword evidence="6" id="KW-0675">Receptor</keyword>
<comment type="subcellular location">
    <subcellularLocation>
        <location evidence="1">Cell membrane</location>
        <topology evidence="1">Multi-pass membrane protein</topology>
    </subcellularLocation>
</comment>
<reference evidence="9" key="1">
    <citation type="submission" date="2015-01" db="EMBL/GenBank/DDBJ databases">
        <title>Transcriptome Assembly of Fopius arisanus.</title>
        <authorList>
            <person name="Geib S."/>
        </authorList>
    </citation>
    <scope>NUCLEOTIDE SEQUENCE</scope>
</reference>
<protein>
    <submittedName>
        <fullName evidence="9">Gr28b_0 protein</fullName>
    </submittedName>
</protein>